<sequence length="152" mass="17494">MEDIILGEARADMATLPKLKRFSLCCLPRLTRICQGKLVCNLVWDINLMFCPELKRLPFLINNESFVSATIIGSQAWWETLAWEDLLLKEHVSALFVEGFEHATRLRNAIPNESAKQMFKIARFNFQDEKDEKDLLSIGSLNLGGCFQMYSY</sequence>
<accession>A0AB40C3R3</accession>
<protein>
    <submittedName>
        <fullName evidence="2">Uncharacterized protein LOC120270798</fullName>
    </submittedName>
</protein>
<dbReference type="AlphaFoldDB" id="A0AB40C3R3"/>
<name>A0AB40C3R3_DIOCR</name>
<evidence type="ECO:0000313" key="1">
    <source>
        <dbReference type="Proteomes" id="UP001515500"/>
    </source>
</evidence>
<proteinExistence type="predicted"/>
<evidence type="ECO:0000313" key="2">
    <source>
        <dbReference type="RefSeq" id="XP_039133798.1"/>
    </source>
</evidence>
<dbReference type="GeneID" id="120270798"/>
<gene>
    <name evidence="2" type="primary">LOC120270798</name>
</gene>
<dbReference type="RefSeq" id="XP_039133798.1">
    <property type="nucleotide sequence ID" value="XM_039277864.1"/>
</dbReference>
<keyword evidence="1" id="KW-1185">Reference proteome</keyword>
<organism evidence="1 2">
    <name type="scientific">Dioscorea cayennensis subsp. rotundata</name>
    <name type="common">White Guinea yam</name>
    <name type="synonym">Dioscorea rotundata</name>
    <dbReference type="NCBI Taxonomy" id="55577"/>
    <lineage>
        <taxon>Eukaryota</taxon>
        <taxon>Viridiplantae</taxon>
        <taxon>Streptophyta</taxon>
        <taxon>Embryophyta</taxon>
        <taxon>Tracheophyta</taxon>
        <taxon>Spermatophyta</taxon>
        <taxon>Magnoliopsida</taxon>
        <taxon>Liliopsida</taxon>
        <taxon>Dioscoreales</taxon>
        <taxon>Dioscoreaceae</taxon>
        <taxon>Dioscorea</taxon>
    </lineage>
</organism>
<reference evidence="2" key="1">
    <citation type="submission" date="2025-08" db="UniProtKB">
        <authorList>
            <consortium name="RefSeq"/>
        </authorList>
    </citation>
    <scope>IDENTIFICATION</scope>
</reference>
<dbReference type="Proteomes" id="UP001515500">
    <property type="component" value="Chromosome 2"/>
</dbReference>